<evidence type="ECO:0000256" key="4">
    <source>
        <dbReference type="ARBA" id="ARBA00022605"/>
    </source>
</evidence>
<protein>
    <recommendedName>
        <fullName evidence="8 9">Pyrroline-5-carboxylate reductase</fullName>
        <shortName evidence="8">P5C reductase</shortName>
        <shortName evidence="8">P5CR</shortName>
        <ecNumber evidence="8 9">1.5.1.2</ecNumber>
    </recommendedName>
    <alternativeName>
        <fullName evidence="8">PCA reductase</fullName>
    </alternativeName>
</protein>
<dbReference type="UniPathway" id="UPA00098">
    <property type="reaction ID" value="UER00361"/>
</dbReference>
<evidence type="ECO:0000256" key="9">
    <source>
        <dbReference type="NCBIfam" id="TIGR00112"/>
    </source>
</evidence>
<keyword evidence="3 8" id="KW-0963">Cytoplasm</keyword>
<comment type="similarity">
    <text evidence="2 8 11">Belongs to the pyrroline-5-carboxylate reductase family.</text>
</comment>
<feature type="domain" description="Pyrroline-5-carboxylate reductase dimerisation" evidence="13">
    <location>
        <begin position="169"/>
        <end position="273"/>
    </location>
</feature>
<comment type="catalytic activity">
    <reaction evidence="8">
        <text>L-proline + NAD(+) = (S)-1-pyrroline-5-carboxylate + NADH + 2 H(+)</text>
        <dbReference type="Rhea" id="RHEA:14105"/>
        <dbReference type="ChEBI" id="CHEBI:15378"/>
        <dbReference type="ChEBI" id="CHEBI:17388"/>
        <dbReference type="ChEBI" id="CHEBI:57540"/>
        <dbReference type="ChEBI" id="CHEBI:57945"/>
        <dbReference type="ChEBI" id="CHEBI:60039"/>
        <dbReference type="EC" id="1.5.1.2"/>
    </reaction>
</comment>
<dbReference type="EMBL" id="FOUU01000002">
    <property type="protein sequence ID" value="SFM59812.1"/>
    <property type="molecule type" value="Genomic_DNA"/>
</dbReference>
<dbReference type="Pfam" id="PF14748">
    <property type="entry name" value="P5CR_dimer"/>
    <property type="match status" value="1"/>
</dbReference>
<evidence type="ECO:0000256" key="2">
    <source>
        <dbReference type="ARBA" id="ARBA00005525"/>
    </source>
</evidence>
<evidence type="ECO:0000256" key="10">
    <source>
        <dbReference type="PIRSR" id="PIRSR000193-1"/>
    </source>
</evidence>
<dbReference type="PANTHER" id="PTHR11645:SF0">
    <property type="entry name" value="PYRROLINE-5-CARBOXYLATE REDUCTASE 3"/>
    <property type="match status" value="1"/>
</dbReference>
<keyword evidence="7 8" id="KW-0560">Oxidoreductase</keyword>
<dbReference type="HAMAP" id="MF_01925">
    <property type="entry name" value="P5C_reductase"/>
    <property type="match status" value="1"/>
</dbReference>
<dbReference type="STRING" id="39841.SAMN05660836_00774"/>
<proteinExistence type="inferred from homology"/>
<dbReference type="RefSeq" id="WP_093393628.1">
    <property type="nucleotide sequence ID" value="NZ_FOUU01000002.1"/>
</dbReference>
<name>A0A1I4S5N7_9BACT</name>
<dbReference type="Pfam" id="PF03807">
    <property type="entry name" value="F420_oxidored"/>
    <property type="match status" value="1"/>
</dbReference>
<sequence length="275" mass="29233">MSAGVIGFIGAGNMGSALIGGIVKARCAGPENIIVYDVIREKSLDLRNRYNVTIAESLSEVVIRAGTVVLAVKPQNMSEVLDEISTTLKNVYESGAYPLMISIAAGISLGYLEERLPEGVPLIRVMPNTPALVLKGASALARNAHVRDHQMEWALKIFQSVGFACEVEEKLMDAVTGLSGSGPAYVLLFLEALTDAGVFTGLPRPLARELVLHTVAGTVALVQETNKHFADLKDMVTSPGGTTIHGLRVLECAGFRGNIFDAVMAAARRSKELGT</sequence>
<dbReference type="EC" id="1.5.1.2" evidence="8 9"/>
<organism evidence="14 15">
    <name type="scientific">Thermodesulforhabdus norvegica</name>
    <dbReference type="NCBI Taxonomy" id="39841"/>
    <lineage>
        <taxon>Bacteria</taxon>
        <taxon>Pseudomonadati</taxon>
        <taxon>Thermodesulfobacteriota</taxon>
        <taxon>Syntrophobacteria</taxon>
        <taxon>Syntrophobacterales</taxon>
        <taxon>Thermodesulforhabdaceae</taxon>
        <taxon>Thermodesulforhabdus</taxon>
    </lineage>
</organism>
<keyword evidence="6 8" id="KW-0521">NADP</keyword>
<feature type="binding site" evidence="10">
    <location>
        <begin position="9"/>
        <end position="14"/>
    </location>
    <ligand>
        <name>NADP(+)</name>
        <dbReference type="ChEBI" id="CHEBI:58349"/>
    </ligand>
</feature>
<evidence type="ECO:0000256" key="5">
    <source>
        <dbReference type="ARBA" id="ARBA00022650"/>
    </source>
</evidence>
<dbReference type="Gene3D" id="1.10.3730.10">
    <property type="entry name" value="ProC C-terminal domain-like"/>
    <property type="match status" value="1"/>
</dbReference>
<dbReference type="GO" id="GO:0005737">
    <property type="term" value="C:cytoplasm"/>
    <property type="evidence" value="ECO:0007669"/>
    <property type="project" value="UniProtKB-SubCell"/>
</dbReference>
<dbReference type="SUPFAM" id="SSF51735">
    <property type="entry name" value="NAD(P)-binding Rossmann-fold domains"/>
    <property type="match status" value="1"/>
</dbReference>
<comment type="function">
    <text evidence="8">Catalyzes the reduction of 1-pyrroline-5-carboxylate (PCA) to L-proline.</text>
</comment>
<comment type="catalytic activity">
    <reaction evidence="8 11">
        <text>L-proline + NADP(+) = (S)-1-pyrroline-5-carboxylate + NADPH + 2 H(+)</text>
        <dbReference type="Rhea" id="RHEA:14109"/>
        <dbReference type="ChEBI" id="CHEBI:15378"/>
        <dbReference type="ChEBI" id="CHEBI:17388"/>
        <dbReference type="ChEBI" id="CHEBI:57783"/>
        <dbReference type="ChEBI" id="CHEBI:58349"/>
        <dbReference type="ChEBI" id="CHEBI:60039"/>
        <dbReference type="EC" id="1.5.1.2"/>
    </reaction>
</comment>
<dbReference type="AlphaFoldDB" id="A0A1I4S5N7"/>
<dbReference type="SUPFAM" id="SSF48179">
    <property type="entry name" value="6-phosphogluconate dehydrogenase C-terminal domain-like"/>
    <property type="match status" value="1"/>
</dbReference>
<dbReference type="InterPro" id="IPR008927">
    <property type="entry name" value="6-PGluconate_DH-like_C_sf"/>
</dbReference>
<evidence type="ECO:0000259" key="13">
    <source>
        <dbReference type="Pfam" id="PF14748"/>
    </source>
</evidence>
<evidence type="ECO:0000256" key="7">
    <source>
        <dbReference type="ARBA" id="ARBA00023002"/>
    </source>
</evidence>
<evidence type="ECO:0000313" key="15">
    <source>
        <dbReference type="Proteomes" id="UP000199611"/>
    </source>
</evidence>
<dbReference type="GO" id="GO:0055129">
    <property type="term" value="P:L-proline biosynthetic process"/>
    <property type="evidence" value="ECO:0007669"/>
    <property type="project" value="UniProtKB-UniRule"/>
</dbReference>
<keyword evidence="5 8" id="KW-0641">Proline biosynthesis</keyword>
<evidence type="ECO:0000313" key="14">
    <source>
        <dbReference type="EMBL" id="SFM59812.1"/>
    </source>
</evidence>
<dbReference type="InterPro" id="IPR028939">
    <property type="entry name" value="P5C_Rdtase_cat_N"/>
</dbReference>
<evidence type="ECO:0000256" key="3">
    <source>
        <dbReference type="ARBA" id="ARBA00022490"/>
    </source>
</evidence>
<dbReference type="Proteomes" id="UP000199611">
    <property type="component" value="Unassembled WGS sequence"/>
</dbReference>
<dbReference type="GO" id="GO:0004735">
    <property type="term" value="F:pyrroline-5-carboxylate reductase activity"/>
    <property type="evidence" value="ECO:0007669"/>
    <property type="project" value="UniProtKB-UniRule"/>
</dbReference>
<dbReference type="InterPro" id="IPR036291">
    <property type="entry name" value="NAD(P)-bd_dom_sf"/>
</dbReference>
<keyword evidence="4 8" id="KW-0028">Amino-acid biosynthesis</keyword>
<dbReference type="PROSITE" id="PS00521">
    <property type="entry name" value="P5CR"/>
    <property type="match status" value="1"/>
</dbReference>
<dbReference type="Gene3D" id="3.40.50.720">
    <property type="entry name" value="NAD(P)-binding Rossmann-like Domain"/>
    <property type="match status" value="1"/>
</dbReference>
<feature type="binding site" evidence="10">
    <location>
        <begin position="71"/>
        <end position="74"/>
    </location>
    <ligand>
        <name>NADP(+)</name>
        <dbReference type="ChEBI" id="CHEBI:58349"/>
    </ligand>
</feature>
<evidence type="ECO:0000259" key="12">
    <source>
        <dbReference type="Pfam" id="PF03807"/>
    </source>
</evidence>
<reference evidence="14 15" key="1">
    <citation type="submission" date="2016-10" db="EMBL/GenBank/DDBJ databases">
        <authorList>
            <person name="de Groot N.N."/>
        </authorList>
    </citation>
    <scope>NUCLEOTIDE SEQUENCE [LARGE SCALE GENOMIC DNA]</scope>
    <source>
        <strain evidence="14 15">DSM 9990</strain>
    </source>
</reference>
<accession>A0A1I4S5N7</accession>
<dbReference type="FunFam" id="3.40.50.720:FF:000190">
    <property type="entry name" value="Pyrroline-5-carboxylate reductase"/>
    <property type="match status" value="1"/>
</dbReference>
<dbReference type="PANTHER" id="PTHR11645">
    <property type="entry name" value="PYRROLINE-5-CARBOXYLATE REDUCTASE"/>
    <property type="match status" value="1"/>
</dbReference>
<evidence type="ECO:0000256" key="6">
    <source>
        <dbReference type="ARBA" id="ARBA00022857"/>
    </source>
</evidence>
<evidence type="ECO:0000256" key="1">
    <source>
        <dbReference type="ARBA" id="ARBA00004496"/>
    </source>
</evidence>
<dbReference type="OrthoDB" id="9805754at2"/>
<dbReference type="InterPro" id="IPR053790">
    <property type="entry name" value="P5CR-like_CS"/>
</dbReference>
<dbReference type="NCBIfam" id="TIGR00112">
    <property type="entry name" value="proC"/>
    <property type="match status" value="1"/>
</dbReference>
<evidence type="ECO:0000256" key="11">
    <source>
        <dbReference type="RuleBase" id="RU003903"/>
    </source>
</evidence>
<dbReference type="InterPro" id="IPR000304">
    <property type="entry name" value="Pyrroline-COOH_reductase"/>
</dbReference>
<evidence type="ECO:0000256" key="8">
    <source>
        <dbReference type="HAMAP-Rule" id="MF_01925"/>
    </source>
</evidence>
<dbReference type="PIRSF" id="PIRSF000193">
    <property type="entry name" value="Pyrrol-5-carb_rd"/>
    <property type="match status" value="1"/>
</dbReference>
<keyword evidence="15" id="KW-1185">Reference proteome</keyword>
<feature type="domain" description="Pyrroline-5-carboxylate reductase catalytic N-terminal" evidence="12">
    <location>
        <begin position="6"/>
        <end position="89"/>
    </location>
</feature>
<dbReference type="FunFam" id="1.10.3730.10:FF:000001">
    <property type="entry name" value="Pyrroline-5-carboxylate reductase"/>
    <property type="match status" value="1"/>
</dbReference>
<comment type="subcellular location">
    <subcellularLocation>
        <location evidence="1 8">Cytoplasm</location>
    </subcellularLocation>
</comment>
<comment type="pathway">
    <text evidence="8 11">Amino-acid biosynthesis; L-proline biosynthesis; L-proline from L-glutamate 5-semialdehyde: step 1/1.</text>
</comment>
<dbReference type="InterPro" id="IPR029036">
    <property type="entry name" value="P5CR_dimer"/>
</dbReference>
<gene>
    <name evidence="8" type="primary">proC</name>
    <name evidence="14" type="ORF">SAMN05660836_00774</name>
</gene>